<name>A0ABU6LH84_9GAMM</name>
<dbReference type="Pfam" id="PF13175">
    <property type="entry name" value="AAA_15"/>
    <property type="match status" value="1"/>
</dbReference>
<dbReference type="RefSeq" id="WP_327779208.1">
    <property type="nucleotide sequence ID" value="NZ_JAYXUD010000001.1"/>
</dbReference>
<dbReference type="SUPFAM" id="SSF52540">
    <property type="entry name" value="P-loop containing nucleoside triphosphate hydrolases"/>
    <property type="match status" value="1"/>
</dbReference>
<accession>A0ABU6LH84</accession>
<comment type="caution">
    <text evidence="2">The sequence shown here is derived from an EMBL/GenBank/DDBJ whole genome shotgun (WGS) entry which is preliminary data.</text>
</comment>
<proteinExistence type="predicted"/>
<dbReference type="InterPro" id="IPR041685">
    <property type="entry name" value="AAA_GajA/Old/RecF-like"/>
</dbReference>
<evidence type="ECO:0000313" key="3">
    <source>
        <dbReference type="Proteomes" id="UP001339429"/>
    </source>
</evidence>
<evidence type="ECO:0000259" key="1">
    <source>
        <dbReference type="Pfam" id="PF13175"/>
    </source>
</evidence>
<organism evidence="2 3">
    <name type="scientific">Photobacterium piscicola</name>
    <dbReference type="NCBI Taxonomy" id="1378299"/>
    <lineage>
        <taxon>Bacteria</taxon>
        <taxon>Pseudomonadati</taxon>
        <taxon>Pseudomonadota</taxon>
        <taxon>Gammaproteobacteria</taxon>
        <taxon>Vibrionales</taxon>
        <taxon>Vibrionaceae</taxon>
        <taxon>Photobacterium</taxon>
    </lineage>
</organism>
<protein>
    <submittedName>
        <fullName evidence="2">AAA family ATPase</fullName>
    </submittedName>
</protein>
<dbReference type="Proteomes" id="UP001339429">
    <property type="component" value="Unassembled WGS sequence"/>
</dbReference>
<keyword evidence="3" id="KW-1185">Reference proteome</keyword>
<sequence length="245" mass="27972">MESIRVCGLRSLVDTGHVSIKPINVLVGTNSSGKSSFLRVFPLLRQSTERRTRGPILWNGTYTDFESFATSRYKGSDIDSSEGVISFSFDFLFKQRERYNFFEQSEASLKATICLVESSNKNSCYTRKLSVDIDGHEINFEFEQDGVIKEIFSNRINWNLEKSVIKYQLSDINTIIPIIGSPEYHFGYRYSSDSSKNKKTIIGSVFNQISDLIKKYTGSKSDNKIYEMTSSLTNIIMSDDKKLKK</sequence>
<evidence type="ECO:0000313" key="2">
    <source>
        <dbReference type="EMBL" id="MEC6897305.1"/>
    </source>
</evidence>
<dbReference type="InterPro" id="IPR027417">
    <property type="entry name" value="P-loop_NTPase"/>
</dbReference>
<feature type="domain" description="Endonuclease GajA/Old nuclease/RecF-like AAA" evidence="1">
    <location>
        <begin position="2"/>
        <end position="239"/>
    </location>
</feature>
<reference evidence="2 3" key="1">
    <citation type="submission" date="2024-01" db="EMBL/GenBank/DDBJ databases">
        <title>Active colonisers of the gastrointestinal tract of Atlantic salmon farmed in a warm water region.</title>
        <authorList>
            <person name="Bowman J.P."/>
        </authorList>
    </citation>
    <scope>NUCLEOTIDE SEQUENCE [LARGE SCALE GENOMIC DNA]</scope>
    <source>
        <strain evidence="2 3">S4MW1</strain>
    </source>
</reference>
<gene>
    <name evidence="2" type="ORF">VXS00_01410</name>
</gene>
<dbReference type="EMBL" id="JAYXUD010000001">
    <property type="protein sequence ID" value="MEC6897305.1"/>
    <property type="molecule type" value="Genomic_DNA"/>
</dbReference>